<keyword evidence="3" id="KW-1185">Reference proteome</keyword>
<evidence type="ECO:0000313" key="2">
    <source>
        <dbReference type="EMBL" id="KAF2760492.1"/>
    </source>
</evidence>
<dbReference type="AlphaFoldDB" id="A0A6A6WCC9"/>
<reference evidence="2" key="1">
    <citation type="journal article" date="2020" name="Stud. Mycol.">
        <title>101 Dothideomycetes genomes: a test case for predicting lifestyles and emergence of pathogens.</title>
        <authorList>
            <person name="Haridas S."/>
            <person name="Albert R."/>
            <person name="Binder M."/>
            <person name="Bloem J."/>
            <person name="Labutti K."/>
            <person name="Salamov A."/>
            <person name="Andreopoulos B."/>
            <person name="Baker S."/>
            <person name="Barry K."/>
            <person name="Bills G."/>
            <person name="Bluhm B."/>
            <person name="Cannon C."/>
            <person name="Castanera R."/>
            <person name="Culley D."/>
            <person name="Daum C."/>
            <person name="Ezra D."/>
            <person name="Gonzalez J."/>
            <person name="Henrissat B."/>
            <person name="Kuo A."/>
            <person name="Liang C."/>
            <person name="Lipzen A."/>
            <person name="Lutzoni F."/>
            <person name="Magnuson J."/>
            <person name="Mondo S."/>
            <person name="Nolan M."/>
            <person name="Ohm R."/>
            <person name="Pangilinan J."/>
            <person name="Park H.-J."/>
            <person name="Ramirez L."/>
            <person name="Alfaro M."/>
            <person name="Sun H."/>
            <person name="Tritt A."/>
            <person name="Yoshinaga Y."/>
            <person name="Zwiers L.-H."/>
            <person name="Turgeon B."/>
            <person name="Goodwin S."/>
            <person name="Spatafora J."/>
            <person name="Crous P."/>
            <person name="Grigoriev I."/>
        </authorList>
    </citation>
    <scope>NUCLEOTIDE SEQUENCE</scope>
    <source>
        <strain evidence="2">CBS 121739</strain>
    </source>
</reference>
<dbReference type="GeneID" id="54490377"/>
<proteinExistence type="predicted"/>
<name>A0A6A6WCC9_9PEZI</name>
<evidence type="ECO:0000313" key="3">
    <source>
        <dbReference type="Proteomes" id="UP000799437"/>
    </source>
</evidence>
<evidence type="ECO:0000256" key="1">
    <source>
        <dbReference type="SAM" id="MobiDB-lite"/>
    </source>
</evidence>
<dbReference type="RefSeq" id="XP_033602943.1">
    <property type="nucleotide sequence ID" value="XM_033749323.1"/>
</dbReference>
<protein>
    <submittedName>
        <fullName evidence="2">Uncharacterized protein</fullName>
    </submittedName>
</protein>
<gene>
    <name evidence="2" type="ORF">EJ05DRAFT_536592</name>
</gene>
<organism evidence="2 3">
    <name type="scientific">Pseudovirgaria hyperparasitica</name>
    <dbReference type="NCBI Taxonomy" id="470096"/>
    <lineage>
        <taxon>Eukaryota</taxon>
        <taxon>Fungi</taxon>
        <taxon>Dikarya</taxon>
        <taxon>Ascomycota</taxon>
        <taxon>Pezizomycotina</taxon>
        <taxon>Dothideomycetes</taxon>
        <taxon>Dothideomycetes incertae sedis</taxon>
        <taxon>Acrospermales</taxon>
        <taxon>Acrospermaceae</taxon>
        <taxon>Pseudovirgaria</taxon>
    </lineage>
</organism>
<feature type="region of interest" description="Disordered" evidence="1">
    <location>
        <begin position="1"/>
        <end position="36"/>
    </location>
</feature>
<accession>A0A6A6WCC9</accession>
<sequence length="286" mass="32981">MMDSKTSFPELSTSSQRSNPLLPTPPISSGSDQSRAGLSEPALAMHQKATGYTNSITWESKSTKERKNYLVAQHSLERLCPHSPVRYMAFREWMELRQYHHGRELRKERKRLYEAEERMRLQALGIPPLMQPFGGKIFEGNRTAVLSQQSIWCRWDWDAKPELAEWPCSEEMRYQGDGRAQSKLGRFLALPRYQPNFTVGWDQCRMTAVYPFDEVNRVPTEEDVCAPVDEILEADIPMLLNQSLLDALDDVDDELYFDLKGTPDTSLDLNEGTDMIVRIKESNSWK</sequence>
<dbReference type="Proteomes" id="UP000799437">
    <property type="component" value="Unassembled WGS sequence"/>
</dbReference>
<dbReference type="OrthoDB" id="5305306at2759"/>
<dbReference type="EMBL" id="ML996568">
    <property type="protein sequence ID" value="KAF2760492.1"/>
    <property type="molecule type" value="Genomic_DNA"/>
</dbReference>